<protein>
    <submittedName>
        <fullName evidence="7">FAD/NAD(P)-binding oxidoreductase</fullName>
    </submittedName>
</protein>
<proteinExistence type="predicted"/>
<dbReference type="InterPro" id="IPR028202">
    <property type="entry name" value="Reductase_C"/>
</dbReference>
<dbReference type="PRINTS" id="PR00411">
    <property type="entry name" value="PNDRDTASEI"/>
</dbReference>
<evidence type="ECO:0000313" key="8">
    <source>
        <dbReference type="Proteomes" id="UP001500842"/>
    </source>
</evidence>
<evidence type="ECO:0000259" key="6">
    <source>
        <dbReference type="Pfam" id="PF14759"/>
    </source>
</evidence>
<dbReference type="Pfam" id="PF07992">
    <property type="entry name" value="Pyr_redox_2"/>
    <property type="match status" value="1"/>
</dbReference>
<dbReference type="InterPro" id="IPR050446">
    <property type="entry name" value="FAD-oxidoreductase/Apoptosis"/>
</dbReference>
<reference evidence="7 8" key="1">
    <citation type="journal article" date="2019" name="Int. J. Syst. Evol. Microbiol.">
        <title>The Global Catalogue of Microorganisms (GCM) 10K type strain sequencing project: providing services to taxonomists for standard genome sequencing and annotation.</title>
        <authorList>
            <consortium name="The Broad Institute Genomics Platform"/>
            <consortium name="The Broad Institute Genome Sequencing Center for Infectious Disease"/>
            <person name="Wu L."/>
            <person name="Ma J."/>
        </authorList>
    </citation>
    <scope>NUCLEOTIDE SEQUENCE [LARGE SCALE GENOMIC DNA]</scope>
    <source>
        <strain evidence="7 8">JCM 14942</strain>
    </source>
</reference>
<accession>A0ABN2AFE2</accession>
<dbReference type="PRINTS" id="PR00368">
    <property type="entry name" value="FADPNR"/>
</dbReference>
<dbReference type="InterPro" id="IPR036188">
    <property type="entry name" value="FAD/NAD-bd_sf"/>
</dbReference>
<comment type="caution">
    <text evidence="7">The sequence shown here is derived from an EMBL/GenBank/DDBJ whole genome shotgun (WGS) entry which is preliminary data.</text>
</comment>
<feature type="domain" description="FAD/NAD(P)-binding" evidence="5">
    <location>
        <begin position="6"/>
        <end position="301"/>
    </location>
</feature>
<comment type="cofactor">
    <cofactor evidence="1">
        <name>FAD</name>
        <dbReference type="ChEBI" id="CHEBI:57692"/>
    </cofactor>
</comment>
<keyword evidence="3" id="KW-0274">FAD</keyword>
<name>A0ABN2AFE2_9ACTN</name>
<dbReference type="SUPFAM" id="SSF55424">
    <property type="entry name" value="FAD/NAD-linked reductases, dimerisation (C-terminal) domain"/>
    <property type="match status" value="1"/>
</dbReference>
<keyword evidence="8" id="KW-1185">Reference proteome</keyword>
<dbReference type="EMBL" id="BAAAOR010000016">
    <property type="protein sequence ID" value="GAA1518212.1"/>
    <property type="molecule type" value="Genomic_DNA"/>
</dbReference>
<evidence type="ECO:0000256" key="3">
    <source>
        <dbReference type="ARBA" id="ARBA00022827"/>
    </source>
</evidence>
<dbReference type="Gene3D" id="3.30.390.30">
    <property type="match status" value="1"/>
</dbReference>
<dbReference type="InterPro" id="IPR023753">
    <property type="entry name" value="FAD/NAD-binding_dom"/>
</dbReference>
<dbReference type="InterPro" id="IPR016156">
    <property type="entry name" value="FAD/NAD-linked_Rdtase_dimer_sf"/>
</dbReference>
<dbReference type="Proteomes" id="UP001500842">
    <property type="component" value="Unassembled WGS sequence"/>
</dbReference>
<dbReference type="RefSeq" id="WP_141005675.1">
    <property type="nucleotide sequence ID" value="NZ_BAAAOR010000016.1"/>
</dbReference>
<gene>
    <name evidence="7" type="ORF">GCM10009788_22840</name>
</gene>
<evidence type="ECO:0000256" key="1">
    <source>
        <dbReference type="ARBA" id="ARBA00001974"/>
    </source>
</evidence>
<organism evidence="7 8">
    <name type="scientific">Nocardioides humi</name>
    <dbReference type="NCBI Taxonomy" id="449461"/>
    <lineage>
        <taxon>Bacteria</taxon>
        <taxon>Bacillati</taxon>
        <taxon>Actinomycetota</taxon>
        <taxon>Actinomycetes</taxon>
        <taxon>Propionibacteriales</taxon>
        <taxon>Nocardioidaceae</taxon>
        <taxon>Nocardioides</taxon>
    </lineage>
</organism>
<dbReference type="SUPFAM" id="SSF51905">
    <property type="entry name" value="FAD/NAD(P)-binding domain"/>
    <property type="match status" value="2"/>
</dbReference>
<feature type="domain" description="Reductase C-terminal" evidence="6">
    <location>
        <begin position="321"/>
        <end position="394"/>
    </location>
</feature>
<keyword evidence="2" id="KW-0285">Flavoprotein</keyword>
<evidence type="ECO:0000313" key="7">
    <source>
        <dbReference type="EMBL" id="GAA1518212.1"/>
    </source>
</evidence>
<sequence length="398" mass="42206">MSAPEHIVVVGASLAGLRVVEALRRQGHEGRVTLIGDETHLPYDRPPLSKQVLLGSWEPERTALTTPERLAEADVDLVLGRRAVAAHAEAIRLEDGAIIPYSHLVVATGARARSWPGMATHDRVHGLRTLDDALRLRAALAADPGCPVVVVGGGFIGLEVAAAARAGGHEVTVVEAASRPLERAVGPLVGDHFVRLHAAAGVVLRCGTAISAITPDPDGVSVWRDDGSELRARHAVVGIGSVPNTEWTAGLGLDTTDGIACDEGGRAAPRVWAVGDVARWRQRPFGDLARHEHWTSAAEQAAVVAAGLLGHEPNAPCDVPYFWSTQYDVNFQLAGRPDLADSVDVTEPGDPQTGRGTLFTYRRAGRTVAVAAFHQPGRFLRLRRTLQEELAAPAAIAP</sequence>
<evidence type="ECO:0000256" key="4">
    <source>
        <dbReference type="ARBA" id="ARBA00023002"/>
    </source>
</evidence>
<evidence type="ECO:0000256" key="2">
    <source>
        <dbReference type="ARBA" id="ARBA00022630"/>
    </source>
</evidence>
<evidence type="ECO:0000259" key="5">
    <source>
        <dbReference type="Pfam" id="PF07992"/>
    </source>
</evidence>
<keyword evidence="4" id="KW-0560">Oxidoreductase</keyword>
<dbReference type="Gene3D" id="3.50.50.60">
    <property type="entry name" value="FAD/NAD(P)-binding domain"/>
    <property type="match status" value="2"/>
</dbReference>
<dbReference type="PANTHER" id="PTHR43557:SF2">
    <property type="entry name" value="RIESKE DOMAIN-CONTAINING PROTEIN-RELATED"/>
    <property type="match status" value="1"/>
</dbReference>
<dbReference type="PANTHER" id="PTHR43557">
    <property type="entry name" value="APOPTOSIS-INDUCING FACTOR 1"/>
    <property type="match status" value="1"/>
</dbReference>
<dbReference type="Pfam" id="PF14759">
    <property type="entry name" value="Reductase_C"/>
    <property type="match status" value="1"/>
</dbReference>